<protein>
    <recommendedName>
        <fullName evidence="2">F-box domain-containing protein</fullName>
    </recommendedName>
</protein>
<keyword evidence="4" id="KW-1185">Reference proteome</keyword>
<reference evidence="3 4" key="1">
    <citation type="submission" date="2016-06" db="EMBL/GenBank/DDBJ databases">
        <title>Comparative genomics of the ectomycorrhizal sister species Rhizopogon vinicolor and Rhizopogon vesiculosus (Basidiomycota: Boletales) reveals a divergence of the mating type B locus.</title>
        <authorList>
            <consortium name="DOE Joint Genome Institute"/>
            <person name="Mujic A.B."/>
            <person name="Kuo A."/>
            <person name="Tritt A."/>
            <person name="Lipzen A."/>
            <person name="Chen C."/>
            <person name="Johnson J."/>
            <person name="Sharma A."/>
            <person name="Barry K."/>
            <person name="Grigoriev I.V."/>
            <person name="Spatafora J.W."/>
        </authorList>
    </citation>
    <scope>NUCLEOTIDE SEQUENCE [LARGE SCALE GENOMIC DNA]</scope>
    <source>
        <strain evidence="3 4">AM-OR11-026</strain>
    </source>
</reference>
<gene>
    <name evidence="3" type="ORF">K503DRAFT_113414</name>
</gene>
<sequence>MVKTRSASRLAGNDPSIMDSKVAAPAASGDHSDKEDSDSANRAPSRIKGARKRSRKNADDAKPSKKSKRRGRLDLMPTMNLDILFHILIFLHPMDLVNLSRTSKDFRNLLLQRSSAATWKVARLQVDSLPDCPPDMSEPQYANLVFYPHCHDCDKVVRSILWQFRVRYCSKCLFSKSNTVDNSDTLRCVPWKRFRLTFYLPSVTSREQGYYKQLFHKKAYDEMLVEHSKTPQDEIAAFLDKKRKHFEEFMEHAKQCEQWSQSVASSRKHELEKLKRDCKDAIITRITEAGYKPELDFVGISRFEREEKALFKPKALTTQAWNRMRPNLILRLDAIRVRRLDPQVYSPRRSILMGKYKKYLQKTPPSGAVFDLMPHIADVAEFGPFRDLIMSPESTIITEASFCSAFQQLPDLVSSWRAKIDCEFMDLVRFLENYGDSGKQSGSDFVQLATSAFVMRSGNDHRLLMYPEALLWPGFFCSRGRADWMDDSLRGVKQFGCLPWSASRSHYPITISMFEGAVAVVRASGLDPKTAYRQDMDRLDARFACGKCSSPGRKVVMKWEMAVNHCRAICDSTHSVTDDAQLPHAPRSAT</sequence>
<dbReference type="InterPro" id="IPR036047">
    <property type="entry name" value="F-box-like_dom_sf"/>
</dbReference>
<name>A0A1B7N2L2_9AGAM</name>
<accession>A0A1B7N2L2</accession>
<dbReference type="InterPro" id="IPR001810">
    <property type="entry name" value="F-box_dom"/>
</dbReference>
<evidence type="ECO:0000313" key="3">
    <source>
        <dbReference type="EMBL" id="OAX39063.1"/>
    </source>
</evidence>
<evidence type="ECO:0000313" key="4">
    <source>
        <dbReference type="Proteomes" id="UP000092154"/>
    </source>
</evidence>
<dbReference type="Pfam" id="PF00646">
    <property type="entry name" value="F-box"/>
    <property type="match status" value="1"/>
</dbReference>
<feature type="compositionally biased region" description="Basic and acidic residues" evidence="1">
    <location>
        <begin position="30"/>
        <end position="39"/>
    </location>
</feature>
<dbReference type="Proteomes" id="UP000092154">
    <property type="component" value="Unassembled WGS sequence"/>
</dbReference>
<proteinExistence type="predicted"/>
<dbReference type="EMBL" id="KV448264">
    <property type="protein sequence ID" value="OAX39063.1"/>
    <property type="molecule type" value="Genomic_DNA"/>
</dbReference>
<dbReference type="AlphaFoldDB" id="A0A1B7N2L2"/>
<dbReference type="InParanoid" id="A0A1B7N2L2"/>
<dbReference type="SUPFAM" id="SSF81383">
    <property type="entry name" value="F-box domain"/>
    <property type="match status" value="1"/>
</dbReference>
<evidence type="ECO:0000259" key="2">
    <source>
        <dbReference type="Pfam" id="PF00646"/>
    </source>
</evidence>
<dbReference type="OrthoDB" id="2322499at2759"/>
<dbReference type="STRING" id="1314800.A0A1B7N2L2"/>
<feature type="domain" description="F-box" evidence="2">
    <location>
        <begin position="79"/>
        <end position="110"/>
    </location>
</feature>
<feature type="region of interest" description="Disordered" evidence="1">
    <location>
        <begin position="1"/>
        <end position="72"/>
    </location>
</feature>
<dbReference type="CDD" id="cd09917">
    <property type="entry name" value="F-box_SF"/>
    <property type="match status" value="1"/>
</dbReference>
<evidence type="ECO:0000256" key="1">
    <source>
        <dbReference type="SAM" id="MobiDB-lite"/>
    </source>
</evidence>
<organism evidence="3 4">
    <name type="scientific">Rhizopogon vinicolor AM-OR11-026</name>
    <dbReference type="NCBI Taxonomy" id="1314800"/>
    <lineage>
        <taxon>Eukaryota</taxon>
        <taxon>Fungi</taxon>
        <taxon>Dikarya</taxon>
        <taxon>Basidiomycota</taxon>
        <taxon>Agaricomycotina</taxon>
        <taxon>Agaricomycetes</taxon>
        <taxon>Agaricomycetidae</taxon>
        <taxon>Boletales</taxon>
        <taxon>Suillineae</taxon>
        <taxon>Rhizopogonaceae</taxon>
        <taxon>Rhizopogon</taxon>
    </lineage>
</organism>